<accession>A0A183D2P8</accession>
<protein>
    <submittedName>
        <fullName evidence="2">Neurabin-1</fullName>
    </submittedName>
</protein>
<name>A0A183D2P8_9BILA</name>
<proteinExistence type="predicted"/>
<organism evidence="2">
    <name type="scientific">Gongylonema pulchrum</name>
    <dbReference type="NCBI Taxonomy" id="637853"/>
    <lineage>
        <taxon>Eukaryota</taxon>
        <taxon>Metazoa</taxon>
        <taxon>Ecdysozoa</taxon>
        <taxon>Nematoda</taxon>
        <taxon>Chromadorea</taxon>
        <taxon>Rhabditida</taxon>
        <taxon>Spirurina</taxon>
        <taxon>Spiruromorpha</taxon>
        <taxon>Spiruroidea</taxon>
        <taxon>Gongylonematidae</taxon>
        <taxon>Gongylonema</taxon>
    </lineage>
</organism>
<evidence type="ECO:0000313" key="2">
    <source>
        <dbReference type="WBParaSite" id="GPUH_0000299401-mRNA-1"/>
    </source>
</evidence>
<feature type="compositionally biased region" description="Low complexity" evidence="1">
    <location>
        <begin position="102"/>
        <end position="113"/>
    </location>
</feature>
<feature type="compositionally biased region" description="Basic and acidic residues" evidence="1">
    <location>
        <begin position="127"/>
        <end position="136"/>
    </location>
</feature>
<dbReference type="AlphaFoldDB" id="A0A183D2P8"/>
<evidence type="ECO:0000256" key="1">
    <source>
        <dbReference type="SAM" id="MobiDB-lite"/>
    </source>
</evidence>
<sequence>LVEEDENTEPPYSGTVTPTTTLKRAKESFLLRQNVIFREYEEQVMDTGAEGSGQAHESDAGEEIPSGASDLEEESRNLADEEELRDSSKEYIEFSTGHSERTSSYSLSSGTESPHPVVAPAVPENFPAEKDGSHSN</sequence>
<dbReference type="WBParaSite" id="GPUH_0000299401-mRNA-1">
    <property type="protein sequence ID" value="GPUH_0000299401-mRNA-1"/>
    <property type="gene ID" value="GPUH_0000299401"/>
</dbReference>
<feature type="region of interest" description="Disordered" evidence="1">
    <location>
        <begin position="1"/>
        <end position="20"/>
    </location>
</feature>
<feature type="compositionally biased region" description="Basic and acidic residues" evidence="1">
    <location>
        <begin position="74"/>
        <end position="92"/>
    </location>
</feature>
<reference evidence="2" key="1">
    <citation type="submission" date="2016-06" db="UniProtKB">
        <authorList>
            <consortium name="WormBaseParasite"/>
        </authorList>
    </citation>
    <scope>IDENTIFICATION</scope>
</reference>
<feature type="region of interest" description="Disordered" evidence="1">
    <location>
        <begin position="42"/>
        <end position="136"/>
    </location>
</feature>